<proteinExistence type="predicted"/>
<sequence>MTNAPSHESLKEQYELSCAEWRDSEDAELWDSTVGDGLEDEPERLYRVYAKNDGGGASRRRRIMGS</sequence>
<comment type="caution">
    <text evidence="1">The sequence shown here is derived from an EMBL/GenBank/DDBJ whole genome shotgun (WGS) entry which is preliminary data.</text>
</comment>
<accession>A0A4S8PP93</accession>
<keyword evidence="2" id="KW-1185">Reference proteome</keyword>
<evidence type="ECO:0000313" key="2">
    <source>
        <dbReference type="Proteomes" id="UP000305792"/>
    </source>
</evidence>
<name>A0A4S8PP93_9ACTN</name>
<reference evidence="1 2" key="1">
    <citation type="journal article" date="2018" name="Int. J. Syst. Evol. Microbiol.">
        <title>Glycomyces paridis sp. nov., isolated from the medicinal plant Paris polyphylla.</title>
        <authorList>
            <person name="Fang X.M."/>
            <person name="Bai J.L."/>
            <person name="Su J."/>
            <person name="Zhao L.L."/>
            <person name="Liu H.Y."/>
            <person name="Ma B.P."/>
            <person name="Zhang Y.Q."/>
            <person name="Yu L.Y."/>
        </authorList>
    </citation>
    <scope>NUCLEOTIDE SEQUENCE [LARGE SCALE GENOMIC DNA]</scope>
    <source>
        <strain evidence="1 2">CPCC 204357</strain>
    </source>
</reference>
<dbReference type="OrthoDB" id="3692970at2"/>
<dbReference type="RefSeq" id="WP_136528421.1">
    <property type="nucleotide sequence ID" value="NZ_STGX01000002.1"/>
</dbReference>
<gene>
    <name evidence="1" type="ORF">E9998_04120</name>
</gene>
<dbReference type="EMBL" id="STGX01000002">
    <property type="protein sequence ID" value="THV31555.1"/>
    <property type="molecule type" value="Genomic_DNA"/>
</dbReference>
<dbReference type="AlphaFoldDB" id="A0A4S8PP93"/>
<evidence type="ECO:0000313" key="1">
    <source>
        <dbReference type="EMBL" id="THV31555.1"/>
    </source>
</evidence>
<organism evidence="1 2">
    <name type="scientific">Glycomyces paridis</name>
    <dbReference type="NCBI Taxonomy" id="2126555"/>
    <lineage>
        <taxon>Bacteria</taxon>
        <taxon>Bacillati</taxon>
        <taxon>Actinomycetota</taxon>
        <taxon>Actinomycetes</taxon>
        <taxon>Glycomycetales</taxon>
        <taxon>Glycomycetaceae</taxon>
        <taxon>Glycomyces</taxon>
    </lineage>
</organism>
<protein>
    <submittedName>
        <fullName evidence="1">Uncharacterized protein</fullName>
    </submittedName>
</protein>
<dbReference type="Proteomes" id="UP000305792">
    <property type="component" value="Unassembled WGS sequence"/>
</dbReference>